<keyword evidence="4" id="KW-1185">Reference proteome</keyword>
<dbReference type="Pfam" id="PF01569">
    <property type="entry name" value="PAP2"/>
    <property type="match status" value="1"/>
</dbReference>
<dbReference type="EMBL" id="LVYD01000054">
    <property type="protein sequence ID" value="OQP61957.1"/>
    <property type="molecule type" value="Genomic_DNA"/>
</dbReference>
<dbReference type="Gene3D" id="1.20.144.10">
    <property type="entry name" value="Phosphatidic acid phosphatase type 2/haloperoxidase"/>
    <property type="match status" value="1"/>
</dbReference>
<evidence type="ECO:0000256" key="1">
    <source>
        <dbReference type="SAM" id="SignalP"/>
    </source>
</evidence>
<name>A0A1V9FUH3_9BACT</name>
<evidence type="ECO:0000313" key="4">
    <source>
        <dbReference type="Proteomes" id="UP000192796"/>
    </source>
</evidence>
<dbReference type="AlphaFoldDB" id="A0A1V9FUH3"/>
<dbReference type="PANTHER" id="PTHR14969:SF13">
    <property type="entry name" value="AT30094P"/>
    <property type="match status" value="1"/>
</dbReference>
<dbReference type="InterPro" id="IPR000326">
    <property type="entry name" value="PAP2/HPO"/>
</dbReference>
<feature type="signal peptide" evidence="1">
    <location>
        <begin position="1"/>
        <end position="27"/>
    </location>
</feature>
<keyword evidence="1" id="KW-0732">Signal</keyword>
<gene>
    <name evidence="3" type="ORF">A3860_30155</name>
</gene>
<dbReference type="RefSeq" id="WP_081150049.1">
    <property type="nucleotide sequence ID" value="NZ_LVYD01000054.1"/>
</dbReference>
<proteinExistence type="predicted"/>
<dbReference type="SMART" id="SM00014">
    <property type="entry name" value="acidPPc"/>
    <property type="match status" value="1"/>
</dbReference>
<protein>
    <recommendedName>
        <fullName evidence="2">Phosphatidic acid phosphatase type 2/haloperoxidase domain-containing protein</fullName>
    </recommendedName>
</protein>
<dbReference type="PANTHER" id="PTHR14969">
    <property type="entry name" value="SPHINGOSINE-1-PHOSPHATE PHOSPHOHYDROLASE"/>
    <property type="match status" value="1"/>
</dbReference>
<feature type="chain" id="PRO_5010692331" description="Phosphatidic acid phosphatase type 2/haloperoxidase domain-containing protein" evidence="1">
    <location>
        <begin position="28"/>
        <end position="261"/>
    </location>
</feature>
<accession>A0A1V9FUH3</accession>
<dbReference type="OrthoDB" id="9773582at2"/>
<sequence>MKPVVLYLWLTFAASMSLFSQTIPAPAAMDSIPGITTPHYTNEKQPFKWTAFIIPGVFIAYGVSAIENHHLKGLNNEIKDEVYAEKPHRCFHLDNPLQIAPGITVLALNAFGVKGRHNVVDQAGMLLLSNIFLNVTVNTGKKISRQLRPDGSAYSSFPSGHTAEAFAGAELLRLEYGSVSPWYAVAGYAAAATTGYLRIYNNRHWFSDVVAGAGVGMASTEFAYWLYPVLKNALFKNRLKNTVILPSYENRTASLNLVRNL</sequence>
<dbReference type="SUPFAM" id="SSF48317">
    <property type="entry name" value="Acid phosphatase/Vanadium-dependent haloperoxidase"/>
    <property type="match status" value="1"/>
</dbReference>
<reference evidence="3 4" key="1">
    <citation type="submission" date="2016-03" db="EMBL/GenBank/DDBJ databases">
        <title>Niastella vici sp. nov., isolated from farmland soil.</title>
        <authorList>
            <person name="Chen L."/>
            <person name="Wang D."/>
            <person name="Yang S."/>
            <person name="Wang G."/>
        </authorList>
    </citation>
    <scope>NUCLEOTIDE SEQUENCE [LARGE SCALE GENOMIC DNA]</scope>
    <source>
        <strain evidence="3 4">DJ57</strain>
    </source>
</reference>
<evidence type="ECO:0000259" key="2">
    <source>
        <dbReference type="SMART" id="SM00014"/>
    </source>
</evidence>
<dbReference type="Proteomes" id="UP000192796">
    <property type="component" value="Unassembled WGS sequence"/>
</dbReference>
<evidence type="ECO:0000313" key="3">
    <source>
        <dbReference type="EMBL" id="OQP61957.1"/>
    </source>
</evidence>
<dbReference type="STRING" id="1703345.A3860_30155"/>
<dbReference type="InterPro" id="IPR036938">
    <property type="entry name" value="PAP2/HPO_sf"/>
</dbReference>
<organism evidence="3 4">
    <name type="scientific">Niastella vici</name>
    <dbReference type="NCBI Taxonomy" id="1703345"/>
    <lineage>
        <taxon>Bacteria</taxon>
        <taxon>Pseudomonadati</taxon>
        <taxon>Bacteroidota</taxon>
        <taxon>Chitinophagia</taxon>
        <taxon>Chitinophagales</taxon>
        <taxon>Chitinophagaceae</taxon>
        <taxon>Niastella</taxon>
    </lineage>
</organism>
<feature type="domain" description="Phosphatidic acid phosphatase type 2/haloperoxidase" evidence="2">
    <location>
        <begin position="123"/>
        <end position="224"/>
    </location>
</feature>
<comment type="caution">
    <text evidence="3">The sequence shown here is derived from an EMBL/GenBank/DDBJ whole genome shotgun (WGS) entry which is preliminary data.</text>
</comment>